<feature type="domain" description="VHS" evidence="5">
    <location>
        <begin position="24"/>
        <end position="157"/>
    </location>
</feature>
<dbReference type="PANTHER" id="PTHR13856">
    <property type="entry name" value="VHS DOMAIN CONTAINING PROTEIN FAMILY"/>
    <property type="match status" value="1"/>
</dbReference>
<dbReference type="SUPFAM" id="SSF89009">
    <property type="entry name" value="GAT-like domain"/>
    <property type="match status" value="1"/>
</dbReference>
<dbReference type="GO" id="GO:0016020">
    <property type="term" value="C:membrane"/>
    <property type="evidence" value="ECO:0007669"/>
    <property type="project" value="TreeGrafter"/>
</dbReference>
<keyword evidence="2" id="KW-0813">Transport</keyword>
<dbReference type="InterPro" id="IPR014645">
    <property type="entry name" value="TOM1"/>
</dbReference>
<dbReference type="InterPro" id="IPR038425">
    <property type="entry name" value="GAT_sf"/>
</dbReference>
<dbReference type="SMART" id="SM00288">
    <property type="entry name" value="VHS"/>
    <property type="match status" value="1"/>
</dbReference>
<comment type="similarity">
    <text evidence="1">Belongs to the TOM1 family.</text>
</comment>
<dbReference type="EnsemblMetazoa" id="SMAR007497-RA">
    <property type="protein sequence ID" value="SMAR007497-PA"/>
    <property type="gene ID" value="SMAR007497"/>
</dbReference>
<dbReference type="PROSITE" id="PS50909">
    <property type="entry name" value="GAT"/>
    <property type="match status" value="1"/>
</dbReference>
<proteinExistence type="inferred from homology"/>
<dbReference type="eggNOG" id="KOG1087">
    <property type="taxonomic scope" value="Eukaryota"/>
</dbReference>
<dbReference type="CDD" id="cd03565">
    <property type="entry name" value="VHS_Tom1_like"/>
    <property type="match status" value="1"/>
</dbReference>
<dbReference type="GO" id="GO:0007165">
    <property type="term" value="P:signal transduction"/>
    <property type="evidence" value="ECO:0007669"/>
    <property type="project" value="TreeGrafter"/>
</dbReference>
<evidence type="ECO:0000259" key="6">
    <source>
        <dbReference type="PROSITE" id="PS50909"/>
    </source>
</evidence>
<dbReference type="InterPro" id="IPR008942">
    <property type="entry name" value="ENTH_VHS"/>
</dbReference>
<dbReference type="OMA" id="VEMENWL"/>
<dbReference type="Pfam" id="PF03127">
    <property type="entry name" value="GAT"/>
    <property type="match status" value="1"/>
</dbReference>
<feature type="compositionally biased region" description="Polar residues" evidence="4">
    <location>
        <begin position="395"/>
        <end position="410"/>
    </location>
</feature>
<dbReference type="EMBL" id="JH431789">
    <property type="status" value="NOT_ANNOTATED_CDS"/>
    <property type="molecule type" value="Genomic_DNA"/>
</dbReference>
<dbReference type="PIRSF" id="PIRSF036948">
    <property type="entry name" value="TOM1"/>
    <property type="match status" value="1"/>
</dbReference>
<feature type="region of interest" description="Disordered" evidence="4">
    <location>
        <begin position="374"/>
        <end position="410"/>
    </location>
</feature>
<dbReference type="GO" id="GO:0035091">
    <property type="term" value="F:phosphatidylinositol binding"/>
    <property type="evidence" value="ECO:0007669"/>
    <property type="project" value="InterPro"/>
</dbReference>
<protein>
    <recommendedName>
        <fullName evidence="9">VHS domain-containing protein</fullName>
    </recommendedName>
</protein>
<reference evidence="7" key="2">
    <citation type="submission" date="2015-02" db="UniProtKB">
        <authorList>
            <consortium name="EnsemblMetazoa"/>
        </authorList>
    </citation>
    <scope>IDENTIFICATION</scope>
</reference>
<dbReference type="GO" id="GO:0030276">
    <property type="term" value="F:clathrin binding"/>
    <property type="evidence" value="ECO:0007669"/>
    <property type="project" value="TreeGrafter"/>
</dbReference>
<evidence type="ECO:0000313" key="7">
    <source>
        <dbReference type="EnsemblMetazoa" id="SMAR007497-PA"/>
    </source>
</evidence>
<name>T1J1S5_STRMM</name>
<feature type="compositionally biased region" description="Polar residues" evidence="4">
    <location>
        <begin position="424"/>
        <end position="440"/>
    </location>
</feature>
<dbReference type="PhylomeDB" id="T1J1S5"/>
<dbReference type="InterPro" id="IPR004152">
    <property type="entry name" value="GAT_dom"/>
</dbReference>
<evidence type="ECO:0000256" key="3">
    <source>
        <dbReference type="ARBA" id="ARBA00022927"/>
    </source>
</evidence>
<dbReference type="Pfam" id="PF00790">
    <property type="entry name" value="VHS"/>
    <property type="match status" value="1"/>
</dbReference>
<dbReference type="GO" id="GO:0015031">
    <property type="term" value="P:protein transport"/>
    <property type="evidence" value="ECO:0007669"/>
    <property type="project" value="UniProtKB-KW"/>
</dbReference>
<dbReference type="HOGENOM" id="CLU_043812_3_0_1"/>
<dbReference type="PROSITE" id="PS50179">
    <property type="entry name" value="VHS"/>
    <property type="match status" value="1"/>
</dbReference>
<dbReference type="STRING" id="126957.T1J1S5"/>
<dbReference type="AlphaFoldDB" id="T1J1S5"/>
<feature type="compositionally biased region" description="Basic and acidic residues" evidence="4">
    <location>
        <begin position="466"/>
        <end position="480"/>
    </location>
</feature>
<reference evidence="8" key="1">
    <citation type="submission" date="2011-05" db="EMBL/GenBank/DDBJ databases">
        <authorList>
            <person name="Richards S.R."/>
            <person name="Qu J."/>
            <person name="Jiang H."/>
            <person name="Jhangiani S.N."/>
            <person name="Agravi P."/>
            <person name="Goodspeed R."/>
            <person name="Gross S."/>
            <person name="Mandapat C."/>
            <person name="Jackson L."/>
            <person name="Mathew T."/>
            <person name="Pu L."/>
            <person name="Thornton R."/>
            <person name="Saada N."/>
            <person name="Wilczek-Boney K.B."/>
            <person name="Lee S."/>
            <person name="Kovar C."/>
            <person name="Wu Y."/>
            <person name="Scherer S.E."/>
            <person name="Worley K.C."/>
            <person name="Muzny D.M."/>
            <person name="Gibbs R."/>
        </authorList>
    </citation>
    <scope>NUCLEOTIDE SEQUENCE</scope>
    <source>
        <strain evidence="8">Brora</strain>
    </source>
</reference>
<evidence type="ECO:0000259" key="5">
    <source>
        <dbReference type="PROSITE" id="PS50179"/>
    </source>
</evidence>
<dbReference type="CDD" id="cd14233">
    <property type="entry name" value="GAT_TOM1_like"/>
    <property type="match status" value="1"/>
</dbReference>
<dbReference type="Gene3D" id="1.25.40.90">
    <property type="match status" value="1"/>
</dbReference>
<accession>T1J1S5</accession>
<feature type="region of interest" description="Disordered" evidence="4">
    <location>
        <begin position="424"/>
        <end position="480"/>
    </location>
</feature>
<dbReference type="SUPFAM" id="SSF48464">
    <property type="entry name" value="ENTH/VHS domain"/>
    <property type="match status" value="1"/>
</dbReference>
<organism evidence="7 8">
    <name type="scientific">Strigamia maritima</name>
    <name type="common">European centipede</name>
    <name type="synonym">Geophilus maritimus</name>
    <dbReference type="NCBI Taxonomy" id="126957"/>
    <lineage>
        <taxon>Eukaryota</taxon>
        <taxon>Metazoa</taxon>
        <taxon>Ecdysozoa</taxon>
        <taxon>Arthropoda</taxon>
        <taxon>Myriapoda</taxon>
        <taxon>Chilopoda</taxon>
        <taxon>Pleurostigmophora</taxon>
        <taxon>Geophilomorpha</taxon>
        <taxon>Linotaeniidae</taxon>
        <taxon>Strigamia</taxon>
    </lineage>
</organism>
<dbReference type="InterPro" id="IPR002014">
    <property type="entry name" value="VHS_dom"/>
</dbReference>
<evidence type="ECO:0000256" key="2">
    <source>
        <dbReference type="ARBA" id="ARBA00022448"/>
    </source>
</evidence>
<evidence type="ECO:0000313" key="8">
    <source>
        <dbReference type="Proteomes" id="UP000014500"/>
    </source>
</evidence>
<sequence>METMTAFFGGNPFTTLVGQKIEQATDVSLPSENWALNMEICDIINETEDGAKDAIKAMRKRLTQNAGKNYNVVMYTLTVLETCVKNCGKKFHSYATSKEFVQELVKLIGPKNDPPTAVQEKVLSLIQSWADAFKGTADMSGVVQVYQDLRQKGVEFPMTDLDAMAPIHTPIRSVPDSEIRAPKPVAHVAPPVLAVSRVESSRAPVVGRLSAGSATLTPEQLSKMRSELEIVQGNMRIFGEMLMELVPGQEHPSDLELLLDLHKTCKAMQTRVVELIDRVGNEEVTNELLRINDEMNNLFLRYSRFEGNRPRPLTDSSKVEDKPLIDWDEGLGEISSKMENLDLASANTNLSPSKKGSAADDEFDMFAQSRTASYEKTKTSGSSYDDNVRADDSNKSLSQMASARSRLQSENDFDEMEAWLKGQSENGARTASGSGSQPVSSLEFDRFLAERASAPDQVARSNGGRRQVDKDETENRMFAL</sequence>
<feature type="domain" description="GAT" evidence="6">
    <location>
        <begin position="219"/>
        <end position="307"/>
    </location>
</feature>
<dbReference type="GO" id="GO:0043130">
    <property type="term" value="F:ubiquitin binding"/>
    <property type="evidence" value="ECO:0007669"/>
    <property type="project" value="InterPro"/>
</dbReference>
<dbReference type="GO" id="GO:0005768">
    <property type="term" value="C:endosome"/>
    <property type="evidence" value="ECO:0007669"/>
    <property type="project" value="TreeGrafter"/>
</dbReference>
<dbReference type="Gene3D" id="1.20.58.160">
    <property type="match status" value="1"/>
</dbReference>
<keyword evidence="3" id="KW-0653">Protein transport</keyword>
<evidence type="ECO:0008006" key="9">
    <source>
        <dbReference type="Google" id="ProtNLM"/>
    </source>
</evidence>
<evidence type="ECO:0000256" key="1">
    <source>
        <dbReference type="ARBA" id="ARBA00007708"/>
    </source>
</evidence>
<dbReference type="Proteomes" id="UP000014500">
    <property type="component" value="Unassembled WGS sequence"/>
</dbReference>
<dbReference type="PANTHER" id="PTHR13856:SF137">
    <property type="entry name" value="GH05942P"/>
    <property type="match status" value="1"/>
</dbReference>
<evidence type="ECO:0000256" key="4">
    <source>
        <dbReference type="SAM" id="MobiDB-lite"/>
    </source>
</evidence>
<keyword evidence="8" id="KW-1185">Reference proteome</keyword>